<dbReference type="AlphaFoldDB" id="A0A4S9KDR6"/>
<proteinExistence type="predicted"/>
<dbReference type="Proteomes" id="UP000306584">
    <property type="component" value="Unassembled WGS sequence"/>
</dbReference>
<dbReference type="InterPro" id="IPR002347">
    <property type="entry name" value="SDR_fam"/>
</dbReference>
<dbReference type="InterPro" id="IPR015943">
    <property type="entry name" value="WD40/YVTN_repeat-like_dom_sf"/>
</dbReference>
<dbReference type="InterPro" id="IPR001680">
    <property type="entry name" value="WD40_rpt"/>
</dbReference>
<evidence type="ECO:0000256" key="2">
    <source>
        <dbReference type="PROSITE-ProRule" id="PRU00221"/>
    </source>
</evidence>
<accession>A0A4S9KDR6</accession>
<dbReference type="InterPro" id="IPR052228">
    <property type="entry name" value="Sec_Metab_Biosynth_Oxidored"/>
</dbReference>
<dbReference type="EMBL" id="QZBD01000467">
    <property type="protein sequence ID" value="THY13515.1"/>
    <property type="molecule type" value="Genomic_DNA"/>
</dbReference>
<gene>
    <name evidence="3" type="ORF">D6D01_08335</name>
</gene>
<evidence type="ECO:0000256" key="1">
    <source>
        <dbReference type="ARBA" id="ARBA00023002"/>
    </source>
</evidence>
<dbReference type="Pfam" id="PF00106">
    <property type="entry name" value="adh_short"/>
    <property type="match status" value="1"/>
</dbReference>
<keyword evidence="1" id="KW-0560">Oxidoreductase</keyword>
<keyword evidence="2" id="KW-0853">WD repeat</keyword>
<dbReference type="PROSITE" id="PS50082">
    <property type="entry name" value="WD_REPEATS_2"/>
    <property type="match status" value="2"/>
</dbReference>
<dbReference type="GO" id="GO:0016491">
    <property type="term" value="F:oxidoreductase activity"/>
    <property type="evidence" value="ECO:0007669"/>
    <property type="project" value="UniProtKB-KW"/>
</dbReference>
<dbReference type="SMART" id="SM00320">
    <property type="entry name" value="WD40"/>
    <property type="match status" value="2"/>
</dbReference>
<comment type="caution">
    <text evidence="3">The sequence shown here is derived from an EMBL/GenBank/DDBJ whole genome shotgun (WGS) entry which is preliminary data.</text>
</comment>
<feature type="repeat" description="WD" evidence="2">
    <location>
        <begin position="261"/>
        <end position="302"/>
    </location>
</feature>
<sequence>MPSMSRQQFLSEFIYGVEKHFDVDGTEASWAQASRPAHRFWGDEDDRIEIPCTSDDYPSSSFAISLDERLVAICGGLAISVYDIASKECRTQFWCPDDSSPNLRFHDLIFGKGGYRLIVGTSDRPSINHKLIFVELDADGRMSNAQANCLVTPDLIDESLAPIVSQVKSVYGTLGTLHQSLLDKTRVKYARALEDLQAKLLFENFEQIDGKLSGSQMFSKDGRLLLYTINNHTTQQGSRPAEELPKVIVYDSINKSQKQVLSGHEDLVTWTSFSPDNSHIASASWDGTYRIFDSTTGDCKHIIGPIGGQCSSGAWSPDSEHIIVRGNGRRVSEDTRAVESYLLVAVYCAMTGEEVTQFKHREPMSRSGQIAWSSRDEIAISYETDIWIWKPFEDRVISSFSLSAENFMLKSYARFNKISWAKDGRLLIAMSGDSTIEVWDRVLNVKWTLQRPQGLTTKCTVKIKYKWLPSIPSFEPSTFVSNQIMVELYTAKAANAAFINRQPITAVFVGATGGIGEATVRQLCRVHGSGGPGLRIIIVGRNTVAAQKIIEECKQAAPHVEIHFVQAGDISLLRNVDQACIKVTEILKSWKTAQVDMLIMSQGKVEFGGRINTKEGLDESLSLLYFSRMRFITKLLPHLLSSSLPTGAKVVSIYAAGMETWGKLFPQDLSLDEAGHYSFMNCRTHAIAMKTMFLEDLASRYPGKLSLTHMYPGLVVHSGFDNPTYPWWFRLIWKVMKPFVRFFPMYLTTEESGQRVLFLCTNRYPAKGAELDDESDPVGGQVVRATDGSEGGGAYSVSYANEINDTKNFYDQLRGKGFRESVLSHTEQVFQAVETKGICEPKKRLR</sequence>
<feature type="repeat" description="WD" evidence="2">
    <location>
        <begin position="418"/>
        <end position="440"/>
    </location>
</feature>
<dbReference type="PANTHER" id="PTHR47534:SF3">
    <property type="entry name" value="ALCOHOL DEHYDROGENASE-LIKE C-TERMINAL DOMAIN-CONTAINING PROTEIN"/>
    <property type="match status" value="1"/>
</dbReference>
<reference evidence="3 4" key="1">
    <citation type="submission" date="2018-10" db="EMBL/GenBank/DDBJ databases">
        <title>Fifty Aureobasidium pullulans genomes reveal a recombining polyextremotolerant generalist.</title>
        <authorList>
            <person name="Gostincar C."/>
            <person name="Turk M."/>
            <person name="Zajc J."/>
            <person name="Gunde-Cimerman N."/>
        </authorList>
    </citation>
    <scope>NUCLEOTIDE SEQUENCE [LARGE SCALE GENOMIC DNA]</scope>
    <source>
        <strain evidence="3 4">EXF-6604</strain>
    </source>
</reference>
<name>A0A4S9KDR6_AURPU</name>
<dbReference type="PROSITE" id="PS50294">
    <property type="entry name" value="WD_REPEATS_REGION"/>
    <property type="match status" value="1"/>
</dbReference>
<evidence type="ECO:0000313" key="3">
    <source>
        <dbReference type="EMBL" id="THY13515.1"/>
    </source>
</evidence>
<dbReference type="InterPro" id="IPR036291">
    <property type="entry name" value="NAD(P)-bd_dom_sf"/>
</dbReference>
<dbReference type="PANTHER" id="PTHR47534">
    <property type="entry name" value="YALI0E05731P"/>
    <property type="match status" value="1"/>
</dbReference>
<dbReference type="Pfam" id="PF00400">
    <property type="entry name" value="WD40"/>
    <property type="match status" value="1"/>
</dbReference>
<dbReference type="InterPro" id="IPR036322">
    <property type="entry name" value="WD40_repeat_dom_sf"/>
</dbReference>
<dbReference type="SUPFAM" id="SSF50978">
    <property type="entry name" value="WD40 repeat-like"/>
    <property type="match status" value="1"/>
</dbReference>
<dbReference type="SUPFAM" id="SSF51735">
    <property type="entry name" value="NAD(P)-binding Rossmann-fold domains"/>
    <property type="match status" value="1"/>
</dbReference>
<organism evidence="3 4">
    <name type="scientific">Aureobasidium pullulans</name>
    <name type="common">Black yeast</name>
    <name type="synonym">Pullularia pullulans</name>
    <dbReference type="NCBI Taxonomy" id="5580"/>
    <lineage>
        <taxon>Eukaryota</taxon>
        <taxon>Fungi</taxon>
        <taxon>Dikarya</taxon>
        <taxon>Ascomycota</taxon>
        <taxon>Pezizomycotina</taxon>
        <taxon>Dothideomycetes</taxon>
        <taxon>Dothideomycetidae</taxon>
        <taxon>Dothideales</taxon>
        <taxon>Saccotheciaceae</taxon>
        <taxon>Aureobasidium</taxon>
    </lineage>
</organism>
<evidence type="ECO:0000313" key="4">
    <source>
        <dbReference type="Proteomes" id="UP000306584"/>
    </source>
</evidence>
<protein>
    <submittedName>
        <fullName evidence="3">Uncharacterized protein</fullName>
    </submittedName>
</protein>
<dbReference type="Gene3D" id="3.40.50.720">
    <property type="entry name" value="NAD(P)-binding Rossmann-like Domain"/>
    <property type="match status" value="1"/>
</dbReference>
<dbReference type="Gene3D" id="2.130.10.10">
    <property type="entry name" value="YVTN repeat-like/Quinoprotein amine dehydrogenase"/>
    <property type="match status" value="2"/>
</dbReference>